<accession>V4L7H6</accession>
<dbReference type="KEGG" id="eus:EUTSA_v10029122mg"/>
<dbReference type="AlphaFoldDB" id="V4L7H6"/>
<proteinExistence type="predicted"/>
<protein>
    <submittedName>
        <fullName evidence="1">Uncharacterized protein</fullName>
    </submittedName>
</protein>
<evidence type="ECO:0000313" key="1">
    <source>
        <dbReference type="EMBL" id="ESQ38292.1"/>
    </source>
</evidence>
<name>V4L7H6_EUTSA</name>
<dbReference type="Proteomes" id="UP000030689">
    <property type="component" value="Unassembled WGS sequence"/>
</dbReference>
<keyword evidence="2" id="KW-1185">Reference proteome</keyword>
<organism evidence="1 2">
    <name type="scientific">Eutrema salsugineum</name>
    <name type="common">Saltwater cress</name>
    <name type="synonym">Sisymbrium salsugineum</name>
    <dbReference type="NCBI Taxonomy" id="72664"/>
    <lineage>
        <taxon>Eukaryota</taxon>
        <taxon>Viridiplantae</taxon>
        <taxon>Streptophyta</taxon>
        <taxon>Embryophyta</taxon>
        <taxon>Tracheophyta</taxon>
        <taxon>Spermatophyta</taxon>
        <taxon>Magnoliopsida</taxon>
        <taxon>eudicotyledons</taxon>
        <taxon>Gunneridae</taxon>
        <taxon>Pentapetalae</taxon>
        <taxon>rosids</taxon>
        <taxon>malvids</taxon>
        <taxon>Brassicales</taxon>
        <taxon>Brassicaceae</taxon>
        <taxon>Eutremeae</taxon>
        <taxon>Eutrema</taxon>
    </lineage>
</organism>
<dbReference type="EMBL" id="KI517537">
    <property type="protein sequence ID" value="ESQ38291.1"/>
    <property type="molecule type" value="Genomic_DNA"/>
</dbReference>
<dbReference type="Gramene" id="ESQ38292">
    <property type="protein sequence ID" value="ESQ38292"/>
    <property type="gene ID" value="EUTSA_v10029122mg"/>
</dbReference>
<sequence length="59" mass="6582">MHSGADVDAFLAALNRDILSSSSLPLVTNPEGEEEEHSFDRLASFRFGFEHSENERGRC</sequence>
<dbReference type="EMBL" id="KI517537">
    <property type="protein sequence ID" value="ESQ38292.1"/>
    <property type="molecule type" value="Genomic_DNA"/>
</dbReference>
<dbReference type="Gramene" id="ESQ38291">
    <property type="protein sequence ID" value="ESQ38291"/>
    <property type="gene ID" value="EUTSA_v10029122mg"/>
</dbReference>
<gene>
    <name evidence="1" type="ORF">EUTSA_v10029122mg</name>
</gene>
<evidence type="ECO:0000313" key="2">
    <source>
        <dbReference type="Proteomes" id="UP000030689"/>
    </source>
</evidence>
<reference evidence="1 2" key="1">
    <citation type="journal article" date="2013" name="Front. Plant Sci.">
        <title>The Reference Genome of the Halophytic Plant Eutrema salsugineum.</title>
        <authorList>
            <person name="Yang R."/>
            <person name="Jarvis D.E."/>
            <person name="Chen H."/>
            <person name="Beilstein M.A."/>
            <person name="Grimwood J."/>
            <person name="Jenkins J."/>
            <person name="Shu S."/>
            <person name="Prochnik S."/>
            <person name="Xin M."/>
            <person name="Ma C."/>
            <person name="Schmutz J."/>
            <person name="Wing R.A."/>
            <person name="Mitchell-Olds T."/>
            <person name="Schumaker K.S."/>
            <person name="Wang X."/>
        </authorList>
    </citation>
    <scope>NUCLEOTIDE SEQUENCE [LARGE SCALE GENOMIC DNA]</scope>
</reference>